<dbReference type="RefSeq" id="WP_323304493.1">
    <property type="nucleotide sequence ID" value="NZ_JAYGHX010000002.1"/>
</dbReference>
<feature type="modified residue" description="4-aspartylphosphate" evidence="3">
    <location>
        <position position="33"/>
    </location>
</feature>
<dbReference type="InterPro" id="IPR001789">
    <property type="entry name" value="Sig_transdc_resp-reg_receiver"/>
</dbReference>
<dbReference type="Gene3D" id="3.40.50.2300">
    <property type="match status" value="1"/>
</dbReference>
<comment type="caution">
    <text evidence="5">The sequence shown here is derived from an EMBL/GenBank/DDBJ whole genome shotgun (WGS) entry which is preliminary data.</text>
</comment>
<gene>
    <name evidence="5" type="ORF">VB738_03830</name>
</gene>
<keyword evidence="2" id="KW-0902">Two-component regulatory system</keyword>
<accession>A0ABU5RRI5</accession>
<evidence type="ECO:0000259" key="4">
    <source>
        <dbReference type="PROSITE" id="PS50110"/>
    </source>
</evidence>
<keyword evidence="6" id="KW-1185">Reference proteome</keyword>
<dbReference type="InterPro" id="IPR011006">
    <property type="entry name" value="CheY-like_superfamily"/>
</dbReference>
<dbReference type="PROSITE" id="PS50110">
    <property type="entry name" value="RESPONSE_REGULATORY"/>
    <property type="match status" value="1"/>
</dbReference>
<reference evidence="5 6" key="1">
    <citation type="submission" date="2023-12" db="EMBL/GenBank/DDBJ databases">
        <title>Baltic Sea Cyanobacteria.</title>
        <authorList>
            <person name="Delbaje E."/>
            <person name="Fewer D.P."/>
            <person name="Shishido T.K."/>
        </authorList>
    </citation>
    <scope>NUCLEOTIDE SEQUENCE [LARGE SCALE GENOMIC DNA]</scope>
    <source>
        <strain evidence="5 6">UHCC 0139</strain>
    </source>
</reference>
<keyword evidence="1 3" id="KW-0597">Phosphoprotein</keyword>
<organism evidence="5 6">
    <name type="scientific">Cyanobium gracile UHCC 0139</name>
    <dbReference type="NCBI Taxonomy" id="3110308"/>
    <lineage>
        <taxon>Bacteria</taxon>
        <taxon>Bacillati</taxon>
        <taxon>Cyanobacteriota</taxon>
        <taxon>Cyanophyceae</taxon>
        <taxon>Synechococcales</taxon>
        <taxon>Prochlorococcaceae</taxon>
        <taxon>Cyanobium</taxon>
    </lineage>
</organism>
<protein>
    <submittedName>
        <fullName evidence="5">Response regulator</fullName>
    </submittedName>
</protein>
<evidence type="ECO:0000256" key="1">
    <source>
        <dbReference type="ARBA" id="ARBA00022553"/>
    </source>
</evidence>
<proteinExistence type="predicted"/>
<dbReference type="Pfam" id="PF00072">
    <property type="entry name" value="Response_reg"/>
    <property type="match status" value="1"/>
</dbReference>
<feature type="domain" description="Response regulatory" evidence="4">
    <location>
        <begin position="1"/>
        <end position="101"/>
    </location>
</feature>
<name>A0ABU5RRI5_9CYAN</name>
<evidence type="ECO:0000313" key="6">
    <source>
        <dbReference type="Proteomes" id="UP001304461"/>
    </source>
</evidence>
<dbReference type="Proteomes" id="UP001304461">
    <property type="component" value="Unassembled WGS sequence"/>
</dbReference>
<evidence type="ECO:0000313" key="5">
    <source>
        <dbReference type="EMBL" id="MEA5390386.1"/>
    </source>
</evidence>
<dbReference type="PANTHER" id="PTHR45339:SF1">
    <property type="entry name" value="HYBRID SIGNAL TRANSDUCTION HISTIDINE KINASE J"/>
    <property type="match status" value="1"/>
</dbReference>
<evidence type="ECO:0000256" key="2">
    <source>
        <dbReference type="ARBA" id="ARBA00023012"/>
    </source>
</evidence>
<dbReference type="CDD" id="cd17546">
    <property type="entry name" value="REC_hyHK_CKI1_RcsC-like"/>
    <property type="match status" value="1"/>
</dbReference>
<dbReference type="SMART" id="SM00448">
    <property type="entry name" value="REC"/>
    <property type="match status" value="1"/>
</dbReference>
<sequence>MWQRLGYGVSVACDGEAALEQQRRLDPDIIVVDPRMPKLDGFVATRRIRQQGDRGARPWIVAVTANICESDRAQALASGMADFIGKPIQVASLQGALSRGFAAVKAR</sequence>
<dbReference type="PANTHER" id="PTHR45339">
    <property type="entry name" value="HYBRID SIGNAL TRANSDUCTION HISTIDINE KINASE J"/>
    <property type="match status" value="1"/>
</dbReference>
<dbReference type="EMBL" id="JAYGHX010000002">
    <property type="protein sequence ID" value="MEA5390386.1"/>
    <property type="molecule type" value="Genomic_DNA"/>
</dbReference>
<evidence type="ECO:0000256" key="3">
    <source>
        <dbReference type="PROSITE-ProRule" id="PRU00169"/>
    </source>
</evidence>
<dbReference type="SUPFAM" id="SSF52172">
    <property type="entry name" value="CheY-like"/>
    <property type="match status" value="1"/>
</dbReference>